<evidence type="ECO:0000256" key="1">
    <source>
        <dbReference type="ARBA" id="ARBA00007401"/>
    </source>
</evidence>
<evidence type="ECO:0000313" key="10">
    <source>
        <dbReference type="Proteomes" id="UP001595683"/>
    </source>
</evidence>
<dbReference type="Pfam" id="PF00703">
    <property type="entry name" value="Glyco_hydro_2"/>
    <property type="match status" value="1"/>
</dbReference>
<dbReference type="Pfam" id="PF02837">
    <property type="entry name" value="Glyco_hydro_2_N"/>
    <property type="match status" value="1"/>
</dbReference>
<dbReference type="PRINTS" id="PR00132">
    <property type="entry name" value="GLHYDRLASE2"/>
</dbReference>
<evidence type="ECO:0000259" key="5">
    <source>
        <dbReference type="Pfam" id="PF00703"/>
    </source>
</evidence>
<dbReference type="Pfam" id="PF02836">
    <property type="entry name" value="Glyco_hydro_2_C"/>
    <property type="match status" value="1"/>
</dbReference>
<evidence type="ECO:0000256" key="3">
    <source>
        <dbReference type="ARBA" id="ARBA00023295"/>
    </source>
</evidence>
<dbReference type="InterPro" id="IPR021720">
    <property type="entry name" value="Malectin_dom"/>
</dbReference>
<keyword evidence="4" id="KW-0732">Signal</keyword>
<dbReference type="Proteomes" id="UP001595683">
    <property type="component" value="Unassembled WGS sequence"/>
</dbReference>
<name>A0ABV7V9M3_9SPHN</name>
<feature type="domain" description="Glycosyl hydrolases family 2 sugar binding" evidence="7">
    <location>
        <begin position="46"/>
        <end position="208"/>
    </location>
</feature>
<feature type="signal peptide" evidence="4">
    <location>
        <begin position="1"/>
        <end position="24"/>
    </location>
</feature>
<keyword evidence="10" id="KW-1185">Reference proteome</keyword>
<dbReference type="Gene3D" id="2.60.120.430">
    <property type="entry name" value="Galactose-binding lectin"/>
    <property type="match status" value="1"/>
</dbReference>
<dbReference type="Gene3D" id="2.60.40.10">
    <property type="entry name" value="Immunoglobulins"/>
    <property type="match status" value="2"/>
</dbReference>
<evidence type="ECO:0000259" key="7">
    <source>
        <dbReference type="Pfam" id="PF02837"/>
    </source>
</evidence>
<keyword evidence="3" id="KW-0326">Glycosidase</keyword>
<dbReference type="InterPro" id="IPR006103">
    <property type="entry name" value="Glyco_hydro_2_cat"/>
</dbReference>
<dbReference type="PANTHER" id="PTHR42732">
    <property type="entry name" value="BETA-GALACTOSIDASE"/>
    <property type="match status" value="1"/>
</dbReference>
<dbReference type="InterPro" id="IPR008979">
    <property type="entry name" value="Galactose-bd-like_sf"/>
</dbReference>
<evidence type="ECO:0000259" key="8">
    <source>
        <dbReference type="Pfam" id="PF11721"/>
    </source>
</evidence>
<dbReference type="InterPro" id="IPR006104">
    <property type="entry name" value="Glyco_hydro_2_N"/>
</dbReference>
<dbReference type="Gene3D" id="3.20.20.80">
    <property type="entry name" value="Glycosidases"/>
    <property type="match status" value="1"/>
</dbReference>
<protein>
    <submittedName>
        <fullName evidence="9">Glycoside hydrolase family 2 TIM barrel-domain containing protein</fullName>
    </submittedName>
</protein>
<keyword evidence="2 9" id="KW-0378">Hydrolase</keyword>
<comment type="caution">
    <text evidence="9">The sequence shown here is derived from an EMBL/GenBank/DDBJ whole genome shotgun (WGS) entry which is preliminary data.</text>
</comment>
<dbReference type="InterPro" id="IPR013783">
    <property type="entry name" value="Ig-like_fold"/>
</dbReference>
<dbReference type="SUPFAM" id="SSF49303">
    <property type="entry name" value="beta-Galactosidase/glucuronidase domain"/>
    <property type="match status" value="1"/>
</dbReference>
<gene>
    <name evidence="9" type="ORF">ACFOOT_19645</name>
</gene>
<dbReference type="EMBL" id="JBHRYE010000049">
    <property type="protein sequence ID" value="MFC3673642.1"/>
    <property type="molecule type" value="Genomic_DNA"/>
</dbReference>
<dbReference type="InterPro" id="IPR051913">
    <property type="entry name" value="GH2_Domain-Containing"/>
</dbReference>
<dbReference type="InterPro" id="IPR036156">
    <property type="entry name" value="Beta-gal/glucu_dom_sf"/>
</dbReference>
<dbReference type="Gene3D" id="2.60.120.260">
    <property type="entry name" value="Galactose-binding domain-like"/>
    <property type="match status" value="1"/>
</dbReference>
<dbReference type="PROSITE" id="PS00608">
    <property type="entry name" value="GLYCOSYL_HYDROL_F2_2"/>
    <property type="match status" value="1"/>
</dbReference>
<dbReference type="PANTHER" id="PTHR42732:SF1">
    <property type="entry name" value="BETA-MANNOSIDASE"/>
    <property type="match status" value="1"/>
</dbReference>
<evidence type="ECO:0000259" key="6">
    <source>
        <dbReference type="Pfam" id="PF02836"/>
    </source>
</evidence>
<feature type="chain" id="PRO_5046162958" evidence="4">
    <location>
        <begin position="25"/>
        <end position="902"/>
    </location>
</feature>
<proteinExistence type="inferred from homology"/>
<dbReference type="InterPro" id="IPR006102">
    <property type="entry name" value="Ig-like_GH2"/>
</dbReference>
<dbReference type="InterPro" id="IPR017853">
    <property type="entry name" value="GH"/>
</dbReference>
<dbReference type="SUPFAM" id="SSF51445">
    <property type="entry name" value="(Trans)glycosidases"/>
    <property type="match status" value="1"/>
</dbReference>
<dbReference type="SUPFAM" id="SSF49785">
    <property type="entry name" value="Galactose-binding domain-like"/>
    <property type="match status" value="1"/>
</dbReference>
<sequence length="902" mass="97064">MKTLLQATAMAALVTAGLGHPALADPAPAAQADAAPAVRQTVELKDGWRFQLGTLDASAQAPDYADADWQVVSVPHSWNRVGYYGPGTPGRINRAEDVNKVQGQGWYRLHFTAPTAAPGKRVWLEFDAASRIATVWLNGQRLGEHHGGYSRFRLDATDALIPGKANVLVVQTDNSKPAPGSPTADVLPLAGDFFVPGGLYRPVRLVTTDALHFDMLDSGGPAVYATTRSIEGGRAQIDLSARVVNAGRAGKTALVRLALLDASGAVAASVERPLRLAGGSASMAEATLALPAAHLWQGVDDPYLYTLRAEIVTRGGSVADRLDQRYGIRQFTIDPEKGFFLNGRPYPLRGVGYHQDNEAHGWAIQPADVEADVRTLREMGANSIRLTHYQHGATIHDLADRLGLIVWDEIPLVSQWTLGGAKTASDGLRANARQQLAELIAQNRNHASVAVWSIANEVDFGNSLPMFLTGGSGTPPDPAPLLAELGTLAKRLDPSRPTALATCCEGRLFGAGVDVPITATAVDVAGANRYFGWYYGKAPEVSENLDALRQKRPAQPLAVTEYGAGGAISIHTDNVLGGPVDSRGRNQPEEILDYVHEQNWAVLSRKPYLWATWIWAGFDFASTVRQEGDAVDINTKGMIDYDHQTRKDVFYFYKANWSKQPTVYVTGRHYRDRAYASTDVRVYSNAPETTLFVNDVRIGTRADCPEHVCTWPGIALREGANVVRAVGQFGASSVADSLTWQLGADAARAYRIDSGTLVAGPSANGRHGSDAFFDGGEAGTVVEPADYGKPQKPVVIAGTPDSAIAATYREGAFHYRMPVGPGRYRVSLTFIEPSARPGERRFDVLANGKPMLRKLDLAAAGAGRTSALERSFPVDVKAGGLDLWFRPLVGKAIVSALRVEPM</sequence>
<organism evidence="9 10">
    <name type="scientific">Novosphingobium pokkalii</name>
    <dbReference type="NCBI Taxonomy" id="1770194"/>
    <lineage>
        <taxon>Bacteria</taxon>
        <taxon>Pseudomonadati</taxon>
        <taxon>Pseudomonadota</taxon>
        <taxon>Alphaproteobacteria</taxon>
        <taxon>Sphingomonadales</taxon>
        <taxon>Sphingomonadaceae</taxon>
        <taxon>Novosphingobium</taxon>
    </lineage>
</organism>
<dbReference type="Pfam" id="PF11721">
    <property type="entry name" value="Malectin"/>
    <property type="match status" value="1"/>
</dbReference>
<reference evidence="10" key="1">
    <citation type="journal article" date="2019" name="Int. J. Syst. Evol. Microbiol.">
        <title>The Global Catalogue of Microorganisms (GCM) 10K type strain sequencing project: providing services to taxonomists for standard genome sequencing and annotation.</title>
        <authorList>
            <consortium name="The Broad Institute Genomics Platform"/>
            <consortium name="The Broad Institute Genome Sequencing Center for Infectious Disease"/>
            <person name="Wu L."/>
            <person name="Ma J."/>
        </authorList>
    </citation>
    <scope>NUCLEOTIDE SEQUENCE [LARGE SCALE GENOMIC DNA]</scope>
    <source>
        <strain evidence="10">KCTC 42224</strain>
    </source>
</reference>
<evidence type="ECO:0000256" key="4">
    <source>
        <dbReference type="SAM" id="SignalP"/>
    </source>
</evidence>
<feature type="domain" description="Glycoside hydrolase family 2 catalytic" evidence="6">
    <location>
        <begin position="337"/>
        <end position="651"/>
    </location>
</feature>
<evidence type="ECO:0000256" key="2">
    <source>
        <dbReference type="ARBA" id="ARBA00022801"/>
    </source>
</evidence>
<dbReference type="InterPro" id="IPR006101">
    <property type="entry name" value="Glyco_hydro_2"/>
</dbReference>
<comment type="similarity">
    <text evidence="1">Belongs to the glycosyl hydrolase 2 family.</text>
</comment>
<dbReference type="RefSeq" id="WP_191324901.1">
    <property type="nucleotide sequence ID" value="NZ_BMZP01000012.1"/>
</dbReference>
<feature type="domain" description="Glycoside hydrolase family 2 immunoglobulin-like beta-sandwich" evidence="5">
    <location>
        <begin position="226"/>
        <end position="329"/>
    </location>
</feature>
<evidence type="ECO:0000313" key="9">
    <source>
        <dbReference type="EMBL" id="MFC3673642.1"/>
    </source>
</evidence>
<feature type="domain" description="Malectin" evidence="8">
    <location>
        <begin position="785"/>
        <end position="882"/>
    </location>
</feature>
<dbReference type="GO" id="GO:0016787">
    <property type="term" value="F:hydrolase activity"/>
    <property type="evidence" value="ECO:0007669"/>
    <property type="project" value="UniProtKB-KW"/>
</dbReference>
<accession>A0ABV7V9M3</accession>
<dbReference type="InterPro" id="IPR023232">
    <property type="entry name" value="Glyco_hydro_2_AS"/>
</dbReference>